<evidence type="ECO:0000256" key="2">
    <source>
        <dbReference type="ARBA" id="ARBA00022692"/>
    </source>
</evidence>
<evidence type="ECO:0000256" key="5">
    <source>
        <dbReference type="SAM" id="MobiDB-lite"/>
    </source>
</evidence>
<keyword evidence="4 6" id="KW-0472">Membrane</keyword>
<keyword evidence="3 6" id="KW-1133">Transmembrane helix</keyword>
<accession>R8BE06</accession>
<keyword evidence="2 6" id="KW-0812">Transmembrane</keyword>
<dbReference type="GO" id="GO:0016020">
    <property type="term" value="C:membrane"/>
    <property type="evidence" value="ECO:0007669"/>
    <property type="project" value="UniProtKB-SubCell"/>
</dbReference>
<organism evidence="7 8">
    <name type="scientific">Phaeoacremonium minimum (strain UCR-PA7)</name>
    <name type="common">Esca disease fungus</name>
    <name type="synonym">Togninia minima</name>
    <dbReference type="NCBI Taxonomy" id="1286976"/>
    <lineage>
        <taxon>Eukaryota</taxon>
        <taxon>Fungi</taxon>
        <taxon>Dikarya</taxon>
        <taxon>Ascomycota</taxon>
        <taxon>Pezizomycotina</taxon>
        <taxon>Sordariomycetes</taxon>
        <taxon>Sordariomycetidae</taxon>
        <taxon>Togniniales</taxon>
        <taxon>Togniniaceae</taxon>
        <taxon>Phaeoacremonium</taxon>
    </lineage>
</organism>
<feature type="region of interest" description="Disordered" evidence="5">
    <location>
        <begin position="166"/>
        <end position="220"/>
    </location>
</feature>
<dbReference type="GeneID" id="19327481"/>
<proteinExistence type="predicted"/>
<evidence type="ECO:0000256" key="6">
    <source>
        <dbReference type="SAM" id="Phobius"/>
    </source>
</evidence>
<dbReference type="OrthoDB" id="5817083at2759"/>
<feature type="compositionally biased region" description="Basic and acidic residues" evidence="5">
    <location>
        <begin position="170"/>
        <end position="179"/>
    </location>
</feature>
<dbReference type="KEGG" id="tmn:UCRPA7_6789"/>
<protein>
    <submittedName>
        <fullName evidence="7">Putative ring finger domain-containing protein</fullName>
    </submittedName>
</protein>
<dbReference type="HOGENOM" id="CLU_855767_0_0_1"/>
<dbReference type="EMBL" id="KB933264">
    <property type="protein sequence ID" value="EON97539.1"/>
    <property type="molecule type" value="Genomic_DNA"/>
</dbReference>
<dbReference type="Proteomes" id="UP000014074">
    <property type="component" value="Unassembled WGS sequence"/>
</dbReference>
<dbReference type="eggNOG" id="KOG3053">
    <property type="taxonomic scope" value="Eukaryota"/>
</dbReference>
<sequence length="325" mass="35798">MLNKALPSLGSLFFVPASFLYGATLVARDEMPTWPPSPAWAITLMPYVSLTYSSVYYEFFGTFEKRLNRALRGRTQVAEEPPAAPQPQAGEPAERLPDDEEEGVGAALFRLGNAVLNLFGGEDEVVLEAEVRLGAHEEEQLAEELQEMIEDDPEAIVMIEEALEEAANEQAEHVAQHQEEEGDDAAPAPVIRIQRNEDRPAAQDEPAQDPPAEENRPNTTLTDIVNGTVTALLFPAISFGVGELLRLGLPRGWVTRAVESGARRSPNGLLQERWGRSLVGGCLFVVLKDALNLYTKYRRVEVRKHRHVKNVERRRGGQGGTAAPS</sequence>
<gene>
    <name evidence="7" type="ORF">UCRPA7_6789</name>
</gene>
<evidence type="ECO:0000256" key="3">
    <source>
        <dbReference type="ARBA" id="ARBA00022989"/>
    </source>
</evidence>
<feature type="region of interest" description="Disordered" evidence="5">
    <location>
        <begin position="74"/>
        <end position="101"/>
    </location>
</feature>
<keyword evidence="8" id="KW-1185">Reference proteome</keyword>
<evidence type="ECO:0000313" key="7">
    <source>
        <dbReference type="EMBL" id="EON97539.1"/>
    </source>
</evidence>
<evidence type="ECO:0000313" key="8">
    <source>
        <dbReference type="Proteomes" id="UP000014074"/>
    </source>
</evidence>
<comment type="subcellular location">
    <subcellularLocation>
        <location evidence="1">Membrane</location>
        <topology evidence="1">Multi-pass membrane protein</topology>
    </subcellularLocation>
</comment>
<feature type="compositionally biased region" description="Low complexity" evidence="5">
    <location>
        <begin position="78"/>
        <end position="91"/>
    </location>
</feature>
<evidence type="ECO:0000256" key="1">
    <source>
        <dbReference type="ARBA" id="ARBA00004141"/>
    </source>
</evidence>
<name>R8BE06_PHAM7</name>
<feature type="transmembrane region" description="Helical" evidence="6">
    <location>
        <begin position="38"/>
        <end position="59"/>
    </location>
</feature>
<dbReference type="AlphaFoldDB" id="R8BE06"/>
<dbReference type="PANTHER" id="PTHR46283">
    <property type="entry name" value="E3 UBIQUITIN-PROTEIN LIGASE MARCH5"/>
    <property type="match status" value="1"/>
</dbReference>
<dbReference type="RefSeq" id="XP_007917516.1">
    <property type="nucleotide sequence ID" value="XM_007919325.1"/>
</dbReference>
<reference evidence="8" key="1">
    <citation type="journal article" date="2013" name="Genome Announc.">
        <title>Draft genome sequence of the ascomycete Phaeoacremonium aleophilum strain UCR-PA7, a causal agent of the esca disease complex in grapevines.</title>
        <authorList>
            <person name="Blanco-Ulate B."/>
            <person name="Rolshausen P."/>
            <person name="Cantu D."/>
        </authorList>
    </citation>
    <scope>NUCLEOTIDE SEQUENCE [LARGE SCALE GENOMIC DNA]</scope>
    <source>
        <strain evidence="8">UCR-PA7</strain>
    </source>
</reference>
<evidence type="ECO:0000256" key="4">
    <source>
        <dbReference type="ARBA" id="ARBA00023136"/>
    </source>
</evidence>